<feature type="compositionally biased region" description="Polar residues" evidence="1">
    <location>
        <begin position="71"/>
        <end position="85"/>
    </location>
</feature>
<dbReference type="EMBL" id="JANAVB010003398">
    <property type="protein sequence ID" value="KAJ6849964.1"/>
    <property type="molecule type" value="Genomic_DNA"/>
</dbReference>
<evidence type="ECO:0000256" key="1">
    <source>
        <dbReference type="SAM" id="MobiDB-lite"/>
    </source>
</evidence>
<gene>
    <name evidence="2" type="ORF">M6B38_269070</name>
</gene>
<comment type="caution">
    <text evidence="2">The sequence shown here is derived from an EMBL/GenBank/DDBJ whole genome shotgun (WGS) entry which is preliminary data.</text>
</comment>
<proteinExistence type="predicted"/>
<protein>
    <submittedName>
        <fullName evidence="2">Uncharacterized protein</fullName>
    </submittedName>
</protein>
<sequence length="135" mass="15477">MAARVSFLLIRVSETDLNAQVHHLRRRLCEARLGKRRSLSDNKIRSSFILPGGTPFLDDEERRQRLGDPSPATTTLRSTSPQRAGNFFSTTDRDNILVIEHTKSSNNRRARRERVRHLEGLTALWIRSTSQDLVV</sequence>
<evidence type="ECO:0000313" key="2">
    <source>
        <dbReference type="EMBL" id="KAJ6849964.1"/>
    </source>
</evidence>
<dbReference type="AlphaFoldDB" id="A0AAX6IB18"/>
<organism evidence="2 3">
    <name type="scientific">Iris pallida</name>
    <name type="common">Sweet iris</name>
    <dbReference type="NCBI Taxonomy" id="29817"/>
    <lineage>
        <taxon>Eukaryota</taxon>
        <taxon>Viridiplantae</taxon>
        <taxon>Streptophyta</taxon>
        <taxon>Embryophyta</taxon>
        <taxon>Tracheophyta</taxon>
        <taxon>Spermatophyta</taxon>
        <taxon>Magnoliopsida</taxon>
        <taxon>Liliopsida</taxon>
        <taxon>Asparagales</taxon>
        <taxon>Iridaceae</taxon>
        <taxon>Iridoideae</taxon>
        <taxon>Irideae</taxon>
        <taxon>Iris</taxon>
    </lineage>
</organism>
<accession>A0AAX6IB18</accession>
<reference evidence="2" key="2">
    <citation type="submission" date="2023-04" db="EMBL/GenBank/DDBJ databases">
        <authorList>
            <person name="Bruccoleri R.E."/>
            <person name="Oakeley E.J."/>
            <person name="Faust A.-M."/>
            <person name="Dessus-Babus S."/>
            <person name="Altorfer M."/>
            <person name="Burckhardt D."/>
            <person name="Oertli M."/>
            <person name="Naumann U."/>
            <person name="Petersen F."/>
            <person name="Wong J."/>
        </authorList>
    </citation>
    <scope>NUCLEOTIDE SEQUENCE</scope>
    <source>
        <strain evidence="2">GSM-AAB239-AS_SAM_17_03QT</strain>
        <tissue evidence="2">Leaf</tissue>
    </source>
</reference>
<name>A0AAX6IB18_IRIPA</name>
<evidence type="ECO:0000313" key="3">
    <source>
        <dbReference type="Proteomes" id="UP001140949"/>
    </source>
</evidence>
<reference evidence="2" key="1">
    <citation type="journal article" date="2023" name="GigaByte">
        <title>Genome assembly of the bearded iris, Iris pallida Lam.</title>
        <authorList>
            <person name="Bruccoleri R.E."/>
            <person name="Oakeley E.J."/>
            <person name="Faust A.M.E."/>
            <person name="Altorfer M."/>
            <person name="Dessus-Babus S."/>
            <person name="Burckhardt D."/>
            <person name="Oertli M."/>
            <person name="Naumann U."/>
            <person name="Petersen F."/>
            <person name="Wong J."/>
        </authorList>
    </citation>
    <scope>NUCLEOTIDE SEQUENCE</scope>
    <source>
        <strain evidence="2">GSM-AAB239-AS_SAM_17_03QT</strain>
    </source>
</reference>
<feature type="region of interest" description="Disordered" evidence="1">
    <location>
        <begin position="52"/>
        <end position="85"/>
    </location>
</feature>
<keyword evidence="3" id="KW-1185">Reference proteome</keyword>
<dbReference type="Proteomes" id="UP001140949">
    <property type="component" value="Unassembled WGS sequence"/>
</dbReference>